<evidence type="ECO:0000256" key="1">
    <source>
        <dbReference type="SAM" id="MobiDB-lite"/>
    </source>
</evidence>
<name>A0A329UPH0_9FIRM</name>
<dbReference type="EMBL" id="PRLC01000001">
    <property type="protein sequence ID" value="RAW63490.1"/>
    <property type="molecule type" value="Genomic_DNA"/>
</dbReference>
<gene>
    <name evidence="3" type="ORF">C4N23_00290</name>
</gene>
<keyword evidence="4" id="KW-1185">Reference proteome</keyword>
<dbReference type="Gene3D" id="2.20.28.30">
    <property type="entry name" value="RNA polymerase ii, chain L"/>
    <property type="match status" value="1"/>
</dbReference>
<accession>A0A329UPH0</accession>
<evidence type="ECO:0000313" key="3">
    <source>
        <dbReference type="EMBL" id="RAW63490.1"/>
    </source>
</evidence>
<evidence type="ECO:0000256" key="2">
    <source>
        <dbReference type="SAM" id="Phobius"/>
    </source>
</evidence>
<feature type="transmembrane region" description="Helical" evidence="2">
    <location>
        <begin position="94"/>
        <end position="113"/>
    </location>
</feature>
<keyword evidence="2" id="KW-0472">Membrane</keyword>
<dbReference type="Proteomes" id="UP000250429">
    <property type="component" value="Unassembled WGS sequence"/>
</dbReference>
<keyword evidence="2" id="KW-0812">Transmembrane</keyword>
<dbReference type="AlphaFoldDB" id="A0A329UPH0"/>
<evidence type="ECO:0008006" key="5">
    <source>
        <dbReference type="Google" id="ProtNLM"/>
    </source>
</evidence>
<proteinExistence type="predicted"/>
<organism evidence="3 4">
    <name type="scientific">Faecalibacterium hattorii</name>
    <dbReference type="NCBI Taxonomy" id="2935520"/>
    <lineage>
        <taxon>Bacteria</taxon>
        <taxon>Bacillati</taxon>
        <taxon>Bacillota</taxon>
        <taxon>Clostridia</taxon>
        <taxon>Eubacteriales</taxon>
        <taxon>Oscillospiraceae</taxon>
        <taxon>Faecalibacterium</taxon>
    </lineage>
</organism>
<protein>
    <recommendedName>
        <fullName evidence="5">Zinc ribbon domain-containing protein</fullName>
    </recommendedName>
</protein>
<dbReference type="RefSeq" id="WP_146746455.1">
    <property type="nucleotide sequence ID" value="NZ_PRLC01000001.1"/>
</dbReference>
<comment type="caution">
    <text evidence="3">The sequence shown here is derived from an EMBL/GenBank/DDBJ whole genome shotgun (WGS) entry which is preliminary data.</text>
</comment>
<feature type="region of interest" description="Disordered" evidence="1">
    <location>
        <begin position="33"/>
        <end position="53"/>
    </location>
</feature>
<keyword evidence="2" id="KW-1133">Transmembrane helix</keyword>
<evidence type="ECO:0000313" key="4">
    <source>
        <dbReference type="Proteomes" id="UP000250429"/>
    </source>
</evidence>
<reference evidence="3 4" key="1">
    <citation type="submission" date="2018-02" db="EMBL/GenBank/DDBJ databases">
        <title>Complete genome sequencing of Faecalibacterium prausnitzii strains isolated from the human gut.</title>
        <authorList>
            <person name="Fitzgerald B.C."/>
            <person name="Shkoporov A.N."/>
            <person name="Ross P.R."/>
            <person name="Hill C."/>
        </authorList>
    </citation>
    <scope>NUCLEOTIDE SEQUENCE [LARGE SCALE GENOMIC DNA]</scope>
    <source>
        <strain evidence="3 4">APC922/41-1</strain>
    </source>
</reference>
<sequence>MQSYTCPNCGAPVKMDDHGAFLECPYCGSQFKPDDSLSDEPSSRQTDSDDDNEELRTYAEIVNRHIPEFTVIEFIDRVKHILERTLDFLGDHGMYIQVGVVLLFVALVIVSFFL</sequence>